<evidence type="ECO:0000313" key="1">
    <source>
        <dbReference type="EMBL" id="SVB90274.1"/>
    </source>
</evidence>
<feature type="non-terminal residue" evidence="1">
    <location>
        <position position="180"/>
    </location>
</feature>
<gene>
    <name evidence="1" type="ORF">METZ01_LOCUS243128</name>
</gene>
<accession>A0A382HSC7</accession>
<protein>
    <recommendedName>
        <fullName evidence="2">Dihydrodipicolinate synthase family protein</fullName>
    </recommendedName>
</protein>
<reference evidence="1" key="1">
    <citation type="submission" date="2018-05" db="EMBL/GenBank/DDBJ databases">
        <authorList>
            <person name="Lanie J.A."/>
            <person name="Ng W.-L."/>
            <person name="Kazmierczak K.M."/>
            <person name="Andrzejewski T.M."/>
            <person name="Davidsen T.M."/>
            <person name="Wayne K.J."/>
            <person name="Tettelin H."/>
            <person name="Glass J.I."/>
            <person name="Rusch D."/>
            <person name="Podicherti R."/>
            <person name="Tsui H.-C.T."/>
            <person name="Winkler M.E."/>
        </authorList>
    </citation>
    <scope>NUCLEOTIDE SEQUENCE</scope>
</reference>
<dbReference type="InterPro" id="IPR013785">
    <property type="entry name" value="Aldolase_TIM"/>
</dbReference>
<dbReference type="CDD" id="cd00408">
    <property type="entry name" value="DHDPS-like"/>
    <property type="match status" value="1"/>
</dbReference>
<dbReference type="GO" id="GO:0008840">
    <property type="term" value="F:4-hydroxy-tetrahydrodipicolinate synthase activity"/>
    <property type="evidence" value="ECO:0007669"/>
    <property type="project" value="TreeGrafter"/>
</dbReference>
<dbReference type="InterPro" id="IPR002220">
    <property type="entry name" value="DapA-like"/>
</dbReference>
<dbReference type="SMART" id="SM01130">
    <property type="entry name" value="DHDPS"/>
    <property type="match status" value="1"/>
</dbReference>
<dbReference type="Gene3D" id="3.20.20.70">
    <property type="entry name" value="Aldolase class I"/>
    <property type="match status" value="1"/>
</dbReference>
<evidence type="ECO:0008006" key="2">
    <source>
        <dbReference type="Google" id="ProtNLM"/>
    </source>
</evidence>
<feature type="non-terminal residue" evidence="1">
    <location>
        <position position="1"/>
    </location>
</feature>
<dbReference type="PANTHER" id="PTHR12128:SF67">
    <property type="entry name" value="BLR3884 PROTEIN"/>
    <property type="match status" value="1"/>
</dbReference>
<sequence>MIKGLIAPILTPFNNDLTLNQNLYNEFAKNLLENGCSGLAPFGTTGEALSVGNQERMIALEGLIESGVDPNVLIPGTGLCNLPDTILLSQHAMKLGCHGVMTLPPFYIKDMDDQGLFEHFEKLIEGINHPKLKIYLYHIPQVSGVGLSIDLVSKLKTAYPDIITGIKDSSGVWENTEALL</sequence>
<organism evidence="1">
    <name type="scientific">marine metagenome</name>
    <dbReference type="NCBI Taxonomy" id="408172"/>
    <lineage>
        <taxon>unclassified sequences</taxon>
        <taxon>metagenomes</taxon>
        <taxon>ecological metagenomes</taxon>
    </lineage>
</organism>
<dbReference type="Pfam" id="PF00701">
    <property type="entry name" value="DHDPS"/>
    <property type="match status" value="1"/>
</dbReference>
<proteinExistence type="predicted"/>
<name>A0A382HSC7_9ZZZZ</name>
<dbReference type="SUPFAM" id="SSF51569">
    <property type="entry name" value="Aldolase"/>
    <property type="match status" value="1"/>
</dbReference>
<dbReference type="EMBL" id="UINC01063057">
    <property type="protein sequence ID" value="SVB90274.1"/>
    <property type="molecule type" value="Genomic_DNA"/>
</dbReference>
<dbReference type="PANTHER" id="PTHR12128">
    <property type="entry name" value="DIHYDRODIPICOLINATE SYNTHASE"/>
    <property type="match status" value="1"/>
</dbReference>
<dbReference type="PRINTS" id="PR00146">
    <property type="entry name" value="DHPICSNTHASE"/>
</dbReference>
<dbReference type="AlphaFoldDB" id="A0A382HSC7"/>